<comment type="caution">
    <text evidence="1">The sequence shown here is derived from an EMBL/GenBank/DDBJ whole genome shotgun (WGS) entry which is preliminary data.</text>
</comment>
<accession>A0AA40AIH8</accession>
<organism evidence="1 2">
    <name type="scientific">Apiosordaria backusii</name>
    <dbReference type="NCBI Taxonomy" id="314023"/>
    <lineage>
        <taxon>Eukaryota</taxon>
        <taxon>Fungi</taxon>
        <taxon>Dikarya</taxon>
        <taxon>Ascomycota</taxon>
        <taxon>Pezizomycotina</taxon>
        <taxon>Sordariomycetes</taxon>
        <taxon>Sordariomycetidae</taxon>
        <taxon>Sordariales</taxon>
        <taxon>Lasiosphaeriaceae</taxon>
        <taxon>Apiosordaria</taxon>
    </lineage>
</organism>
<sequence>MVIVAFVTRMLASYLMTGVSVCGLLSRRPILRCLPATSTLSPQLLRPHPHLWISLGKCRSFIKVSVSFTKSLNWRMGKRARGRSLPYERGESMVFKCFPCKKDGLICRTSIPLMGERLMILPIDSREMEWLEAFLQVVEWMEDTFPEPAVEAMGSQVTA</sequence>
<name>A0AA40AIH8_9PEZI</name>
<evidence type="ECO:0000313" key="2">
    <source>
        <dbReference type="Proteomes" id="UP001172159"/>
    </source>
</evidence>
<dbReference type="AlphaFoldDB" id="A0AA40AIH8"/>
<reference evidence="1" key="1">
    <citation type="submission" date="2023-06" db="EMBL/GenBank/DDBJ databases">
        <title>Genome-scale phylogeny and comparative genomics of the fungal order Sordariales.</title>
        <authorList>
            <consortium name="Lawrence Berkeley National Laboratory"/>
            <person name="Hensen N."/>
            <person name="Bonometti L."/>
            <person name="Westerberg I."/>
            <person name="Brannstrom I.O."/>
            <person name="Guillou S."/>
            <person name="Cros-Aarteil S."/>
            <person name="Calhoun S."/>
            <person name="Haridas S."/>
            <person name="Kuo A."/>
            <person name="Mondo S."/>
            <person name="Pangilinan J."/>
            <person name="Riley R."/>
            <person name="Labutti K."/>
            <person name="Andreopoulos B."/>
            <person name="Lipzen A."/>
            <person name="Chen C."/>
            <person name="Yanf M."/>
            <person name="Daum C."/>
            <person name="Ng V."/>
            <person name="Clum A."/>
            <person name="Steindorff A."/>
            <person name="Ohm R."/>
            <person name="Martin F."/>
            <person name="Silar P."/>
            <person name="Natvig D."/>
            <person name="Lalanne C."/>
            <person name="Gautier V."/>
            <person name="Ament-Velasquez S.L."/>
            <person name="Kruys A."/>
            <person name="Hutchinson M.I."/>
            <person name="Powell A.J."/>
            <person name="Barry K."/>
            <person name="Miller A.N."/>
            <person name="Grigoriev I.V."/>
            <person name="Debuchy R."/>
            <person name="Gladieux P."/>
            <person name="Thoren M.H."/>
            <person name="Johannesson H."/>
        </authorList>
    </citation>
    <scope>NUCLEOTIDE SEQUENCE</scope>
    <source>
        <strain evidence="1">CBS 540.89</strain>
    </source>
</reference>
<keyword evidence="2" id="KW-1185">Reference proteome</keyword>
<protein>
    <submittedName>
        <fullName evidence="1">Uncharacterized protein</fullName>
    </submittedName>
</protein>
<proteinExistence type="predicted"/>
<gene>
    <name evidence="1" type="ORF">B0T21DRAFT_62111</name>
</gene>
<evidence type="ECO:0000313" key="1">
    <source>
        <dbReference type="EMBL" id="KAK0716440.1"/>
    </source>
</evidence>
<dbReference type="Proteomes" id="UP001172159">
    <property type="component" value="Unassembled WGS sequence"/>
</dbReference>
<dbReference type="EMBL" id="JAUKTV010000014">
    <property type="protein sequence ID" value="KAK0716440.1"/>
    <property type="molecule type" value="Genomic_DNA"/>
</dbReference>